<evidence type="ECO:0000256" key="5">
    <source>
        <dbReference type="ARBA" id="ARBA00066670"/>
    </source>
</evidence>
<evidence type="ECO:0000256" key="2">
    <source>
        <dbReference type="ARBA" id="ARBA00022723"/>
    </source>
</evidence>
<organism evidence="8">
    <name type="scientific">Juglans sigillata</name>
    <dbReference type="NCBI Taxonomy" id="224355"/>
    <lineage>
        <taxon>Eukaryota</taxon>
        <taxon>Viridiplantae</taxon>
        <taxon>Streptophyta</taxon>
        <taxon>Embryophyta</taxon>
        <taxon>Tracheophyta</taxon>
        <taxon>Spermatophyta</taxon>
        <taxon>Magnoliopsida</taxon>
        <taxon>eudicotyledons</taxon>
        <taxon>Gunneridae</taxon>
        <taxon>Pentapetalae</taxon>
        <taxon>rosids</taxon>
        <taxon>fabids</taxon>
        <taxon>Fagales</taxon>
        <taxon>Juglandaceae</taxon>
        <taxon>Juglans</taxon>
    </lineage>
</organism>
<dbReference type="SFLD" id="SFLDG01014">
    <property type="entry name" value="Terpene_Cyclase_Like_1_N-term"/>
    <property type="match status" value="1"/>
</dbReference>
<dbReference type="GO" id="GO:0000287">
    <property type="term" value="F:magnesium ion binding"/>
    <property type="evidence" value="ECO:0007669"/>
    <property type="project" value="InterPro"/>
</dbReference>
<protein>
    <recommendedName>
        <fullName evidence="5">ent-kaurene synthase</fullName>
        <ecNumber evidence="5">4.2.3.19</ecNumber>
    </recommendedName>
</protein>
<dbReference type="GO" id="GO:0009899">
    <property type="term" value="F:ent-kaurene synthase activity"/>
    <property type="evidence" value="ECO:0007669"/>
    <property type="project" value="UniProtKB-EC"/>
</dbReference>
<feature type="domain" description="Terpene synthase metal-binding" evidence="7">
    <location>
        <begin position="467"/>
        <end position="662"/>
    </location>
</feature>
<dbReference type="AlphaFoldDB" id="A0A8K1B108"/>
<evidence type="ECO:0000256" key="4">
    <source>
        <dbReference type="ARBA" id="ARBA00023239"/>
    </source>
</evidence>
<dbReference type="Pfam" id="PF03936">
    <property type="entry name" value="Terpene_synth_C"/>
    <property type="match status" value="1"/>
</dbReference>
<feature type="domain" description="Terpene synthase N-terminal" evidence="6">
    <location>
        <begin position="217"/>
        <end position="418"/>
    </location>
</feature>
<dbReference type="InterPro" id="IPR008930">
    <property type="entry name" value="Terpenoid_cyclase/PrenylTrfase"/>
</dbReference>
<comment type="cofactor">
    <cofactor evidence="1">
        <name>Mg(2+)</name>
        <dbReference type="ChEBI" id="CHEBI:18420"/>
    </cofactor>
</comment>
<dbReference type="Gene3D" id="1.50.10.160">
    <property type="match status" value="1"/>
</dbReference>
<dbReference type="FunFam" id="1.50.10.130:FF:000002">
    <property type="entry name" value="Ent-copalyl diphosphate synthase, chloroplastic"/>
    <property type="match status" value="1"/>
</dbReference>
<dbReference type="PANTHER" id="PTHR31739">
    <property type="entry name" value="ENT-COPALYL DIPHOSPHATE SYNTHASE, CHLOROPLASTIC"/>
    <property type="match status" value="1"/>
</dbReference>
<dbReference type="InterPro" id="IPR050148">
    <property type="entry name" value="Terpene_synthase-like"/>
</dbReference>
<dbReference type="InterPro" id="IPR036965">
    <property type="entry name" value="Terpene_synth_N_sf"/>
</dbReference>
<dbReference type="PANTHER" id="PTHR31739:SF3">
    <property type="entry name" value="ENT-KAUR-16-ENE SYNTHASE, CHLOROPLASTIC"/>
    <property type="match status" value="1"/>
</dbReference>
<dbReference type="FunFam" id="1.10.600.10:FF:000005">
    <property type="entry name" value="Ent-kaur-16-ene synthase, chloroplastic"/>
    <property type="match status" value="1"/>
</dbReference>
<dbReference type="SUPFAM" id="SSF48576">
    <property type="entry name" value="Terpenoid synthases"/>
    <property type="match status" value="1"/>
</dbReference>
<dbReference type="FunFam" id="1.50.10.160:FF:000002">
    <property type="entry name" value="cis-abienol synthase, chloroplastic"/>
    <property type="match status" value="1"/>
</dbReference>
<keyword evidence="3" id="KW-0460">Magnesium</keyword>
<dbReference type="Gene3D" id="1.10.600.10">
    <property type="entry name" value="Farnesyl Diphosphate Synthase"/>
    <property type="match status" value="1"/>
</dbReference>
<evidence type="ECO:0000259" key="6">
    <source>
        <dbReference type="Pfam" id="PF01397"/>
    </source>
</evidence>
<dbReference type="GO" id="GO:0009507">
    <property type="term" value="C:chloroplast"/>
    <property type="evidence" value="ECO:0007669"/>
    <property type="project" value="TreeGrafter"/>
</dbReference>
<evidence type="ECO:0000256" key="1">
    <source>
        <dbReference type="ARBA" id="ARBA00001946"/>
    </source>
</evidence>
<proteinExistence type="evidence at transcript level"/>
<dbReference type="GO" id="GO:0009686">
    <property type="term" value="P:gibberellin biosynthetic process"/>
    <property type="evidence" value="ECO:0007669"/>
    <property type="project" value="TreeGrafter"/>
</dbReference>
<evidence type="ECO:0000313" key="8">
    <source>
        <dbReference type="EMBL" id="QWQ79347.1"/>
    </source>
</evidence>
<dbReference type="InterPro" id="IPR044814">
    <property type="entry name" value="Terpene_cyclase_plant_C1"/>
</dbReference>
<evidence type="ECO:0000256" key="3">
    <source>
        <dbReference type="ARBA" id="ARBA00022842"/>
    </source>
</evidence>
<sequence>MSLFHPNNLWCSASSTSAASLVPGPIVAAKAKTPALCFEGAKQRIKKMFNEVELSVSSYDTAWVAMVPSPNSPKAPFFPQCVNWLLDNQLCDGSWGLPNRDPLLVKDALLSTLACILALKQWNVGQDQMNNGLYFIESNIAAATDEKQFSPIGFDIIFPAMIEYAKNLDLNIPLKAMNLDALVHKRELELKRCYGSNSEGSKTYLAYVSEGLGKSQNWEMVMKYQRENGSLLNSPSTTAAAFTHLKNSGCLNYLCSLVEKFGNAVPTVYPLDIYTRLCMVDSLERLGIDKHFRKEINSVLEETYRYWLQGEEEIFLDAATCALAFRMLRVNGYDVSSDPFSQLSEKDHFSSTLEGYLKDIGAVLELFRASEIIIHREESVLEKQNLWTRNFLRRELSNGSIHTSGLNNYLCQEVEDALSFPHHSNLERSLNIGNEDFLKLAVEDFNICQSIHREELKHLARWVTENRLHKLKFARQKLAYCYFSAAATLFSSEFSDARISWAKNGVLTTVVDDFFDVGGSEEELVNLVQLVERWDVNVSTDCCSVNVEILFSALKSTICEIGDKAFTRQGRSVISDLIDIWLDLLKSVLREAEWLRDKSVPTMDEYMKNGYVSFALGPIVLPTLYLVGPKLSGKVVQDPEIRHLYELMSTSGRLLNDIQSFKVL</sequence>
<dbReference type="InterPro" id="IPR008949">
    <property type="entry name" value="Isoprenoid_synthase_dom_sf"/>
</dbReference>
<evidence type="ECO:0000259" key="7">
    <source>
        <dbReference type="Pfam" id="PF03936"/>
    </source>
</evidence>
<keyword evidence="4" id="KW-0456">Lyase</keyword>
<dbReference type="CDD" id="cd00684">
    <property type="entry name" value="Terpene_cyclase_plant_C1"/>
    <property type="match status" value="1"/>
</dbReference>
<reference evidence="8" key="1">
    <citation type="submission" date="2021-02" db="EMBL/GenBank/DDBJ databases">
        <authorList>
            <person name="Yin Q.X."/>
            <person name="Jiang S.L."/>
            <person name="Li D.X."/>
            <person name="Yang R."/>
            <person name="Huang H.L."/>
            <person name="Tang Q."/>
            <person name="Wang Y."/>
            <person name="Chen Z."/>
        </authorList>
    </citation>
    <scope>NUCLEOTIDE SEQUENCE</scope>
</reference>
<dbReference type="EC" id="4.2.3.19" evidence="5"/>
<dbReference type="Pfam" id="PF01397">
    <property type="entry name" value="Terpene_synth"/>
    <property type="match status" value="1"/>
</dbReference>
<dbReference type="Gene3D" id="1.50.10.130">
    <property type="entry name" value="Terpene synthase, N-terminal domain"/>
    <property type="match status" value="1"/>
</dbReference>
<dbReference type="EMBL" id="MW585168">
    <property type="protein sequence ID" value="QWQ79347.1"/>
    <property type="molecule type" value="mRNA"/>
</dbReference>
<accession>A0A8K1B108</accession>
<keyword evidence="2" id="KW-0479">Metal-binding</keyword>
<name>A0A8K1B108_9ROSI</name>
<dbReference type="InterPro" id="IPR005630">
    <property type="entry name" value="Terpene_synthase_metal-bd"/>
</dbReference>
<dbReference type="InterPro" id="IPR001906">
    <property type="entry name" value="Terpene_synth_N"/>
</dbReference>
<dbReference type="SUPFAM" id="SSF48239">
    <property type="entry name" value="Terpenoid cyclases/Protein prenyltransferases"/>
    <property type="match status" value="2"/>
</dbReference>